<keyword evidence="3 7" id="KW-0560">Oxidoreductase</keyword>
<evidence type="ECO:0000313" key="7">
    <source>
        <dbReference type="RefSeq" id="XP_017982145.1"/>
    </source>
</evidence>
<evidence type="ECO:0000256" key="4">
    <source>
        <dbReference type="ARBA" id="ARBA00023004"/>
    </source>
</evidence>
<name>A0AB32WSN1_THECC</name>
<keyword evidence="2 5" id="KW-0479">Metal-binding</keyword>
<sequence>MASSRLAVPLHCSVQRPSFSPNFDHFKASLSSAFKPLLRQIQQLPLRVEVDVSKAVKNTSVKLLDAFVDSVFEFVDQPLLPSQSNFAPVDELKEAVRVTNIQGEIPDVFPEGVYIRNGPNPIFGALTSTISMFGRSNHIWVEGEGMLHALYFSKGLDGSWAVVYNNRPVETETFKLEKQRNKPLFLPAIEGDSPAVLSAYLLNMLRFGKINKQISNTNVFEHAGKFYSIAENHEPQEINIVTLETLHDWDVNGAWNRPFSSHPKKAPGTGELVIMGINATKPFVEVGVISADGKKLLHRVDLKLNRCSLCHEIGVTERYNVFMDHPLSIDLNRLVCGGQLVKYEKEGDARIGIMPRYGDEDSIQWFKVKPNCTFHLFNCFENGDEVVIWGCRALDSLIPGPDQGKNKFDWFSEKFRSVKSTAEGSADAVPEEQLVFPRPYEWRMNMRTGDIKERNLAGTEFPMDFPLINGAFTGVKNKYGYCQVRDCIASSASGMAKYGGLAKLYFEEQNTGFSLGENQEKGLIKVEYHMFGKNTFGTGAAFVPKEGGAEEDDGWVITFAHNEDTNISQVLVIEAKNFSSEPVAKITLPFRVPYGFHGAFAPMQLPNETMRIVPSLNPKISESISCSYLQIGNCTNVC</sequence>
<comment type="cofactor">
    <cofactor evidence="5">
        <name>Fe(2+)</name>
        <dbReference type="ChEBI" id="CHEBI:29033"/>
    </cofactor>
    <text evidence="5">Binds 1 Fe(2+) ion per subunit.</text>
</comment>
<evidence type="ECO:0000256" key="5">
    <source>
        <dbReference type="PIRSR" id="PIRSR604294-1"/>
    </source>
</evidence>
<organism evidence="6 7">
    <name type="scientific">Theobroma cacao</name>
    <name type="common">Cacao</name>
    <name type="synonym">Cocoa</name>
    <dbReference type="NCBI Taxonomy" id="3641"/>
    <lineage>
        <taxon>Eukaryota</taxon>
        <taxon>Viridiplantae</taxon>
        <taxon>Streptophyta</taxon>
        <taxon>Embryophyta</taxon>
        <taxon>Tracheophyta</taxon>
        <taxon>Spermatophyta</taxon>
        <taxon>Magnoliopsida</taxon>
        <taxon>eudicotyledons</taxon>
        <taxon>Gunneridae</taxon>
        <taxon>Pentapetalae</taxon>
        <taxon>rosids</taxon>
        <taxon>malvids</taxon>
        <taxon>Malvales</taxon>
        <taxon>Malvaceae</taxon>
        <taxon>Byttnerioideae</taxon>
        <taxon>Theobroma</taxon>
    </lineage>
</organism>
<dbReference type="Proteomes" id="UP000694886">
    <property type="component" value="Chromosome 9"/>
</dbReference>
<dbReference type="PANTHER" id="PTHR10543">
    <property type="entry name" value="BETA-CAROTENE DIOXYGENASE"/>
    <property type="match status" value="1"/>
</dbReference>
<reference evidence="6" key="1">
    <citation type="journal article" date="1997" name="Nucleic Acids Res.">
        <title>tRNAscan-SE: a program for improved detection of transfer RNA genes in genomic sequence.</title>
        <authorList>
            <person name="Lowe T.M."/>
            <person name="Eddy S.R."/>
        </authorList>
    </citation>
    <scope>NUCLEOTIDE SEQUENCE [LARGE SCALE GENOMIC DNA]</scope>
    <source>
        <strain evidence="6">r\B97-61/B2</strain>
    </source>
</reference>
<gene>
    <name evidence="7" type="primary">LOC18587966</name>
</gene>
<dbReference type="Gramene" id="Tc09v2_t003820.3">
    <property type="protein sequence ID" value="Tc09v2_p003820.3"/>
    <property type="gene ID" value="Tc09v2_g003820"/>
</dbReference>
<accession>A0AB32WSN1</accession>
<dbReference type="RefSeq" id="XP_017982145.1">
    <property type="nucleotide sequence ID" value="XM_018126656.1"/>
</dbReference>
<reference evidence="7" key="2">
    <citation type="submission" date="2025-08" db="UniProtKB">
        <authorList>
            <consortium name="RefSeq"/>
        </authorList>
    </citation>
    <scope>IDENTIFICATION</scope>
</reference>
<evidence type="ECO:0000256" key="1">
    <source>
        <dbReference type="ARBA" id="ARBA00006787"/>
    </source>
</evidence>
<dbReference type="Pfam" id="PF03055">
    <property type="entry name" value="RPE65"/>
    <property type="match status" value="1"/>
</dbReference>
<proteinExistence type="inferred from homology"/>
<keyword evidence="3 7" id="KW-0223">Dioxygenase</keyword>
<keyword evidence="4 5" id="KW-0408">Iron</keyword>
<feature type="binding site" evidence="5">
    <location>
        <position position="597"/>
    </location>
    <ligand>
        <name>Fe cation</name>
        <dbReference type="ChEBI" id="CHEBI:24875"/>
        <note>catalytic</note>
    </ligand>
</feature>
<dbReference type="InterPro" id="IPR004294">
    <property type="entry name" value="Carotenoid_Oase"/>
</dbReference>
<dbReference type="PANTHER" id="PTHR10543:SF142">
    <property type="entry name" value="OS06G0162550 PROTEIN"/>
    <property type="match status" value="1"/>
</dbReference>
<dbReference type="GeneID" id="18587966"/>
<dbReference type="GO" id="GO:0046872">
    <property type="term" value="F:metal ion binding"/>
    <property type="evidence" value="ECO:0007669"/>
    <property type="project" value="UniProtKB-KW"/>
</dbReference>
<feature type="binding site" evidence="5">
    <location>
        <position position="375"/>
    </location>
    <ligand>
        <name>Fe cation</name>
        <dbReference type="ChEBI" id="CHEBI:24875"/>
        <note>catalytic</note>
    </ligand>
</feature>
<evidence type="ECO:0000313" key="6">
    <source>
        <dbReference type="Proteomes" id="UP000694886"/>
    </source>
</evidence>
<evidence type="ECO:0000256" key="3">
    <source>
        <dbReference type="ARBA" id="ARBA00022964"/>
    </source>
</evidence>
<dbReference type="GO" id="GO:0016702">
    <property type="term" value="F:oxidoreductase activity, acting on single donors with incorporation of molecular oxygen, incorporation of two atoms of oxygen"/>
    <property type="evidence" value="ECO:0007669"/>
    <property type="project" value="InterPro"/>
</dbReference>
<protein>
    <submittedName>
        <fullName evidence="7">Carotenoid 9,10(9',10')-cleavage dioxygenase 1 isoform X1</fullName>
    </submittedName>
</protein>
<evidence type="ECO:0000256" key="2">
    <source>
        <dbReference type="ARBA" id="ARBA00022723"/>
    </source>
</evidence>
<dbReference type="AlphaFoldDB" id="A0AB32WSN1"/>
<feature type="binding site" evidence="5">
    <location>
        <position position="311"/>
    </location>
    <ligand>
        <name>Fe cation</name>
        <dbReference type="ChEBI" id="CHEBI:24875"/>
        <note>catalytic</note>
    </ligand>
</feature>
<comment type="similarity">
    <text evidence="1">Belongs to the carotenoid oxygenase family.</text>
</comment>
<feature type="binding site" evidence="5">
    <location>
        <position position="262"/>
    </location>
    <ligand>
        <name>Fe cation</name>
        <dbReference type="ChEBI" id="CHEBI:24875"/>
        <note>catalytic</note>
    </ligand>
</feature>